<name>A0A1Y6L0Z5_9GAMM</name>
<sequence length="38" mass="3962">MKNIIAFILLGMVVTGCAGSQGTTIQTHGSIEARQSIN</sequence>
<proteinExistence type="predicted"/>
<evidence type="ECO:0008006" key="4">
    <source>
        <dbReference type="Google" id="ProtNLM"/>
    </source>
</evidence>
<dbReference type="Proteomes" id="UP000196485">
    <property type="component" value="Unassembled WGS sequence"/>
</dbReference>
<feature type="chain" id="PRO_5013255372" description="Entericidin, EcnA/B family" evidence="1">
    <location>
        <begin position="19"/>
        <end position="38"/>
    </location>
</feature>
<dbReference type="PROSITE" id="PS51257">
    <property type="entry name" value="PROKAR_LIPOPROTEIN"/>
    <property type="match status" value="1"/>
</dbReference>
<reference evidence="3" key="1">
    <citation type="submission" date="2017-06" db="EMBL/GenBank/DDBJ databases">
        <authorList>
            <person name="Rodrigo-Torres L."/>
            <person name="Arahal R. D."/>
            <person name="Lucena T."/>
        </authorList>
    </citation>
    <scope>NUCLEOTIDE SEQUENCE [LARGE SCALE GENOMIC DNA]</scope>
    <source>
        <strain evidence="3">type strain: CECT 9192</strain>
    </source>
</reference>
<keyword evidence="3" id="KW-1185">Reference proteome</keyword>
<gene>
    <name evidence="2" type="ORF">PAQU9191_03324</name>
</gene>
<feature type="signal peptide" evidence="1">
    <location>
        <begin position="1"/>
        <end position="18"/>
    </location>
</feature>
<dbReference type="EMBL" id="FYAH01000010">
    <property type="protein sequence ID" value="SMY17994.1"/>
    <property type="molecule type" value="Genomic_DNA"/>
</dbReference>
<keyword evidence="1" id="KW-0732">Signal</keyword>
<organism evidence="2 3">
    <name type="scientific">Photobacterium aquimaris</name>
    <dbReference type="NCBI Taxonomy" id="512643"/>
    <lineage>
        <taxon>Bacteria</taxon>
        <taxon>Pseudomonadati</taxon>
        <taxon>Pseudomonadota</taxon>
        <taxon>Gammaproteobacteria</taxon>
        <taxon>Vibrionales</taxon>
        <taxon>Vibrionaceae</taxon>
        <taxon>Photobacterium</taxon>
    </lineage>
</organism>
<evidence type="ECO:0000256" key="1">
    <source>
        <dbReference type="SAM" id="SignalP"/>
    </source>
</evidence>
<protein>
    <recommendedName>
        <fullName evidence="4">Entericidin, EcnA/B family</fullName>
    </recommendedName>
</protein>
<evidence type="ECO:0000313" key="3">
    <source>
        <dbReference type="Proteomes" id="UP000196485"/>
    </source>
</evidence>
<dbReference type="AlphaFoldDB" id="A0A1Y6L0Z5"/>
<evidence type="ECO:0000313" key="2">
    <source>
        <dbReference type="EMBL" id="SMY17994.1"/>
    </source>
</evidence>
<accession>A0A1Y6L0Z5</accession>